<feature type="compositionally biased region" description="Basic residues" evidence="1">
    <location>
        <begin position="65"/>
        <end position="79"/>
    </location>
</feature>
<accession>A0A6J4KJX7</accession>
<dbReference type="AlphaFoldDB" id="A0A6J4KJX7"/>
<feature type="compositionally biased region" description="Basic and acidic residues" evidence="1">
    <location>
        <begin position="16"/>
        <end position="25"/>
    </location>
</feature>
<feature type="non-terminal residue" evidence="2">
    <location>
        <position position="277"/>
    </location>
</feature>
<dbReference type="EMBL" id="CADCTT010000200">
    <property type="protein sequence ID" value="CAA9307066.1"/>
    <property type="molecule type" value="Genomic_DNA"/>
</dbReference>
<feature type="compositionally biased region" description="Basic residues" evidence="1">
    <location>
        <begin position="172"/>
        <end position="181"/>
    </location>
</feature>
<feature type="compositionally biased region" description="Basic and acidic residues" evidence="1">
    <location>
        <begin position="141"/>
        <end position="151"/>
    </location>
</feature>
<feature type="non-terminal residue" evidence="2">
    <location>
        <position position="1"/>
    </location>
</feature>
<evidence type="ECO:0000313" key="2">
    <source>
        <dbReference type="EMBL" id="CAA9307066.1"/>
    </source>
</evidence>
<name>A0A6J4KJX7_9ACTN</name>
<proteinExistence type="predicted"/>
<feature type="compositionally biased region" description="Basic residues" evidence="1">
    <location>
        <begin position="97"/>
        <end position="108"/>
    </location>
</feature>
<gene>
    <name evidence="2" type="ORF">AVDCRST_MAG61-1397</name>
</gene>
<reference evidence="2" key="1">
    <citation type="submission" date="2020-02" db="EMBL/GenBank/DDBJ databases">
        <authorList>
            <person name="Meier V. D."/>
        </authorList>
    </citation>
    <scope>NUCLEOTIDE SEQUENCE</scope>
    <source>
        <strain evidence="2">AVDCRST_MAG61</strain>
    </source>
</reference>
<organism evidence="2">
    <name type="scientific">uncultured Friedmanniella sp</name>
    <dbReference type="NCBI Taxonomy" id="335381"/>
    <lineage>
        <taxon>Bacteria</taxon>
        <taxon>Bacillati</taxon>
        <taxon>Actinomycetota</taxon>
        <taxon>Actinomycetes</taxon>
        <taxon>Propionibacteriales</taxon>
        <taxon>Nocardioidaceae</taxon>
        <taxon>Friedmanniella</taxon>
        <taxon>environmental samples</taxon>
    </lineage>
</organism>
<protein>
    <submittedName>
        <fullName evidence="2">Formate efflux transporter (TC 2.A.44 family)</fullName>
    </submittedName>
</protein>
<evidence type="ECO:0000256" key="1">
    <source>
        <dbReference type="SAM" id="MobiDB-lite"/>
    </source>
</evidence>
<sequence>DREDARRDRPSRRRHRGEEGRHRLGQDAARVLPGRRLHLLRRDGGGHRLVGPRPGGLGHPADAVHRHRVHPRPGPRAHRRLEPAHGQHAAGPDQRPRRPPPRAGRRAQPRPGAAGQRRRGDVRRLLPRGADRRHRQRRRRGGDERGDDVRAARRHRRDQGAARELVADLPARARRQLARVPRRLDGHRVGRRERQDPRDVLPGHGVRGDGLRPRRRQHVLPAGRDLRRHAGPRLGGRAAQLVARLRRQPRRGHGLRGVVVLVPLPQGRARGRHPRGL</sequence>
<feature type="compositionally biased region" description="Basic residues" evidence="1">
    <location>
        <begin position="131"/>
        <end position="140"/>
    </location>
</feature>
<feature type="region of interest" description="Disordered" evidence="1">
    <location>
        <begin position="1"/>
        <end position="217"/>
    </location>
</feature>
<feature type="compositionally biased region" description="Basic and acidic residues" evidence="1">
    <location>
        <begin position="182"/>
        <end position="212"/>
    </location>
</feature>